<dbReference type="KEGG" id="dmm:dnm_018950"/>
<dbReference type="Proteomes" id="UP000663722">
    <property type="component" value="Chromosome"/>
</dbReference>
<gene>
    <name evidence="1" type="ORF">dnm_018950</name>
</gene>
<name>A0A975BHL1_9BACT</name>
<evidence type="ECO:0000313" key="1">
    <source>
        <dbReference type="EMBL" id="QTA85879.1"/>
    </source>
</evidence>
<organism evidence="1 2">
    <name type="scientific">Desulfonema magnum</name>
    <dbReference type="NCBI Taxonomy" id="45655"/>
    <lineage>
        <taxon>Bacteria</taxon>
        <taxon>Pseudomonadati</taxon>
        <taxon>Thermodesulfobacteriota</taxon>
        <taxon>Desulfobacteria</taxon>
        <taxon>Desulfobacterales</taxon>
        <taxon>Desulfococcaceae</taxon>
        <taxon>Desulfonema</taxon>
    </lineage>
</organism>
<proteinExistence type="predicted"/>
<accession>A0A975BHL1</accession>
<reference evidence="1" key="1">
    <citation type="journal article" date="2021" name="Microb. Physiol.">
        <title>Proteogenomic Insights into the Physiology of Marine, Sulfate-Reducing, Filamentous Desulfonema limicola and Desulfonema magnum.</title>
        <authorList>
            <person name="Schnaars V."/>
            <person name="Wohlbrand L."/>
            <person name="Scheve S."/>
            <person name="Hinrichs C."/>
            <person name="Reinhardt R."/>
            <person name="Rabus R."/>
        </authorList>
    </citation>
    <scope>NUCLEOTIDE SEQUENCE</scope>
    <source>
        <strain evidence="1">4be13</strain>
    </source>
</reference>
<dbReference type="AlphaFoldDB" id="A0A975BHL1"/>
<sequence>MKYTVTYFYRDAFDEFEYDSPYFPPIRCLVNFYGTLYPQAVSSCCPECGGEIQNNEDE</sequence>
<dbReference type="EMBL" id="CP061800">
    <property type="protein sequence ID" value="QTA85879.1"/>
    <property type="molecule type" value="Genomic_DNA"/>
</dbReference>
<protein>
    <submittedName>
        <fullName evidence="1">Uncharacterized protein</fullName>
    </submittedName>
</protein>
<evidence type="ECO:0000313" key="2">
    <source>
        <dbReference type="Proteomes" id="UP000663722"/>
    </source>
</evidence>
<keyword evidence="2" id="KW-1185">Reference proteome</keyword>